<name>A0A1E7K2P4_9ACTN</name>
<reference evidence="2 3" key="1">
    <citation type="journal article" date="2016" name="Front. Microbiol.">
        <title>Comparative Genomics Analysis of Streptomyces Species Reveals Their Adaptation to the Marine Environment and Their Diversity at the Genomic Level.</title>
        <authorList>
            <person name="Tian X."/>
            <person name="Zhang Z."/>
            <person name="Yang T."/>
            <person name="Chen M."/>
            <person name="Li J."/>
            <person name="Chen F."/>
            <person name="Yang J."/>
            <person name="Li W."/>
            <person name="Zhang B."/>
            <person name="Zhang Z."/>
            <person name="Wu J."/>
            <person name="Zhang C."/>
            <person name="Long L."/>
            <person name="Xiao J."/>
        </authorList>
    </citation>
    <scope>NUCLEOTIDE SEQUENCE [LARGE SCALE GENOMIC DNA]</scope>
    <source>
        <strain evidence="2 3">SCSIO M10379</strain>
    </source>
</reference>
<dbReference type="PATRIC" id="fig|943816.4.peg.1539"/>
<accession>A0A1E7K2P4</accession>
<dbReference type="EMBL" id="LJGV01000022">
    <property type="protein sequence ID" value="OEU98204.1"/>
    <property type="molecule type" value="Genomic_DNA"/>
</dbReference>
<evidence type="ECO:0000313" key="2">
    <source>
        <dbReference type="EMBL" id="OEU98204.1"/>
    </source>
</evidence>
<comment type="caution">
    <text evidence="2">The sequence shown here is derived from an EMBL/GenBank/DDBJ whole genome shotgun (WGS) entry which is preliminary data.</text>
</comment>
<dbReference type="AlphaFoldDB" id="A0A1E7K2P4"/>
<evidence type="ECO:0000256" key="1">
    <source>
        <dbReference type="SAM" id="MobiDB-lite"/>
    </source>
</evidence>
<organism evidence="2 3">
    <name type="scientific">Streptomyces qinglanensis</name>
    <dbReference type="NCBI Taxonomy" id="943816"/>
    <lineage>
        <taxon>Bacteria</taxon>
        <taxon>Bacillati</taxon>
        <taxon>Actinomycetota</taxon>
        <taxon>Actinomycetes</taxon>
        <taxon>Kitasatosporales</taxon>
        <taxon>Streptomycetaceae</taxon>
        <taxon>Streptomyces</taxon>
    </lineage>
</organism>
<protein>
    <submittedName>
        <fullName evidence="2">Uncharacterized protein</fullName>
    </submittedName>
</protein>
<proteinExistence type="predicted"/>
<feature type="region of interest" description="Disordered" evidence="1">
    <location>
        <begin position="20"/>
        <end position="41"/>
    </location>
</feature>
<evidence type="ECO:0000313" key="3">
    <source>
        <dbReference type="Proteomes" id="UP000175829"/>
    </source>
</evidence>
<dbReference type="Proteomes" id="UP000175829">
    <property type="component" value="Unassembled WGS sequence"/>
</dbReference>
<sequence>MAACALATLASCTVLDDASSPCPRSSTTVRASDLNGDYQGPHGMRVSLGHASTRYPEGRTAQVGTVRVRNWAISLEELGGNGPAGSEFQGAGTWEFRQEETTGGEGFRQIKLDFLRGTPERRMPTDPQYLEIGGTRSEPELFVETDPDTCPSIVFHR</sequence>
<gene>
    <name evidence="2" type="ORF">AN217_10635</name>
</gene>